<accession>A0A8J8WMX9</accession>
<protein>
    <submittedName>
        <fullName evidence="2">Uncharacterized protein</fullName>
    </submittedName>
</protein>
<proteinExistence type="predicted"/>
<evidence type="ECO:0000256" key="1">
    <source>
        <dbReference type="SAM" id="MobiDB-lite"/>
    </source>
</evidence>
<keyword evidence="3" id="KW-1185">Reference proteome</keyword>
<feature type="region of interest" description="Disordered" evidence="1">
    <location>
        <begin position="333"/>
        <end position="357"/>
    </location>
</feature>
<feature type="compositionally biased region" description="Acidic residues" evidence="1">
    <location>
        <begin position="16"/>
        <end position="25"/>
    </location>
</feature>
<dbReference type="Proteomes" id="UP000770661">
    <property type="component" value="Unassembled WGS sequence"/>
</dbReference>
<gene>
    <name evidence="2" type="ORF">GWK47_002955</name>
</gene>
<name>A0A8J8WMX9_CHIOP</name>
<sequence>MEVVYLEADGSSTETNTEDEDDADETYQVPSIIKAQTPKRRRRKALADPKLIAAWDRDNLSIILHWDGKLLEGIAKEKKEVDRIAVVVTGDGVEELLGVPAAVDGTGRQQAASVLQEVHVFGISEQVVGLGFDTTVVNTGMIQGACVYIEQEMGRPMLWLACRHHILEFVLKDVFVRCLGPYSSPDILLFKRFQKKWAIIDQGSFLSISDENNPTATDYWANQVSSMKEYLQQTLSHGTHPREDYRELLVLSYRFLGGQVQGGFRQPGAYHHARWMAKAIYALKIFIFRHQLDLTAREEGGLRRLFISLAYVKQWNEAMVSNRAPLNDLIRGLPRQGSQPHGMHGLEKAPVVSLRGS</sequence>
<dbReference type="AlphaFoldDB" id="A0A8J8WMX9"/>
<organism evidence="2 3">
    <name type="scientific">Chionoecetes opilio</name>
    <name type="common">Atlantic snow crab</name>
    <name type="synonym">Cancer opilio</name>
    <dbReference type="NCBI Taxonomy" id="41210"/>
    <lineage>
        <taxon>Eukaryota</taxon>
        <taxon>Metazoa</taxon>
        <taxon>Ecdysozoa</taxon>
        <taxon>Arthropoda</taxon>
        <taxon>Crustacea</taxon>
        <taxon>Multicrustacea</taxon>
        <taxon>Malacostraca</taxon>
        <taxon>Eumalacostraca</taxon>
        <taxon>Eucarida</taxon>
        <taxon>Decapoda</taxon>
        <taxon>Pleocyemata</taxon>
        <taxon>Brachyura</taxon>
        <taxon>Eubrachyura</taxon>
        <taxon>Majoidea</taxon>
        <taxon>Majidae</taxon>
        <taxon>Chionoecetes</taxon>
    </lineage>
</organism>
<evidence type="ECO:0000313" key="3">
    <source>
        <dbReference type="Proteomes" id="UP000770661"/>
    </source>
</evidence>
<feature type="region of interest" description="Disordered" evidence="1">
    <location>
        <begin position="1"/>
        <end position="27"/>
    </location>
</feature>
<reference evidence="2" key="1">
    <citation type="submission" date="2020-07" db="EMBL/GenBank/DDBJ databases">
        <title>The High-quality genome of the commercially important snow crab, Chionoecetes opilio.</title>
        <authorList>
            <person name="Jeong J.-H."/>
            <person name="Ryu S."/>
        </authorList>
    </citation>
    <scope>NUCLEOTIDE SEQUENCE</scope>
    <source>
        <strain evidence="2">MADBK_172401_WGS</strain>
        <tissue evidence="2">Digestive gland</tissue>
    </source>
</reference>
<comment type="caution">
    <text evidence="2">The sequence shown here is derived from an EMBL/GenBank/DDBJ whole genome shotgun (WGS) entry which is preliminary data.</text>
</comment>
<dbReference type="EMBL" id="JACEEZ010025594">
    <property type="protein sequence ID" value="KAG0699385.1"/>
    <property type="molecule type" value="Genomic_DNA"/>
</dbReference>
<dbReference type="OrthoDB" id="6380626at2759"/>
<evidence type="ECO:0000313" key="2">
    <source>
        <dbReference type="EMBL" id="KAG0699385.1"/>
    </source>
</evidence>